<evidence type="ECO:0000256" key="1">
    <source>
        <dbReference type="SAM" id="MobiDB-lite"/>
    </source>
</evidence>
<proteinExistence type="predicted"/>
<protein>
    <recommendedName>
        <fullName evidence="2">Hypervirulence associated protein TUDOR domain-containing protein</fullName>
    </recommendedName>
</protein>
<feature type="compositionally biased region" description="Low complexity" evidence="1">
    <location>
        <begin position="32"/>
        <end position="46"/>
    </location>
</feature>
<organism evidence="3 4">
    <name type="scientific">Rugosimonospora acidiphila</name>
    <dbReference type="NCBI Taxonomy" id="556531"/>
    <lineage>
        <taxon>Bacteria</taxon>
        <taxon>Bacillati</taxon>
        <taxon>Actinomycetota</taxon>
        <taxon>Actinomycetes</taxon>
        <taxon>Micromonosporales</taxon>
        <taxon>Micromonosporaceae</taxon>
        <taxon>Rugosimonospora</taxon>
    </lineage>
</organism>
<dbReference type="EMBL" id="BAABJQ010000005">
    <property type="protein sequence ID" value="GAA5183071.1"/>
    <property type="molecule type" value="Genomic_DNA"/>
</dbReference>
<feature type="compositionally biased region" description="Basic and acidic residues" evidence="1">
    <location>
        <begin position="121"/>
        <end position="130"/>
    </location>
</feature>
<sequence length="130" mass="13906">MPEMASAAVIRADWCSECAGVTGVSWPPQTSAGPRPLEPGAAGRGAARFRRRPTGSHQGMGVDKLRPGDRVSWRSHGETVHGQVEAEITSRTRAGGRVVVASKQAPQYQVRSDKSGGVAVHKPEALRRER</sequence>
<dbReference type="InterPro" id="IPR021331">
    <property type="entry name" value="Hva1_TUDOR"/>
</dbReference>
<gene>
    <name evidence="3" type="ORF">GCM10023322_21460</name>
</gene>
<dbReference type="Proteomes" id="UP001501570">
    <property type="component" value="Unassembled WGS sequence"/>
</dbReference>
<dbReference type="Pfam" id="PF11160">
    <property type="entry name" value="Hva1_TUDOR"/>
    <property type="match status" value="1"/>
</dbReference>
<dbReference type="Gene3D" id="2.30.30.1060">
    <property type="match status" value="1"/>
</dbReference>
<evidence type="ECO:0000313" key="4">
    <source>
        <dbReference type="Proteomes" id="UP001501570"/>
    </source>
</evidence>
<keyword evidence="4" id="KW-1185">Reference proteome</keyword>
<comment type="caution">
    <text evidence="3">The sequence shown here is derived from an EMBL/GenBank/DDBJ whole genome shotgun (WGS) entry which is preliminary data.</text>
</comment>
<reference evidence="4" key="1">
    <citation type="journal article" date="2019" name="Int. J. Syst. Evol. Microbiol.">
        <title>The Global Catalogue of Microorganisms (GCM) 10K type strain sequencing project: providing services to taxonomists for standard genome sequencing and annotation.</title>
        <authorList>
            <consortium name="The Broad Institute Genomics Platform"/>
            <consortium name="The Broad Institute Genome Sequencing Center for Infectious Disease"/>
            <person name="Wu L."/>
            <person name="Ma J."/>
        </authorList>
    </citation>
    <scope>NUCLEOTIDE SEQUENCE [LARGE SCALE GENOMIC DNA]</scope>
    <source>
        <strain evidence="4">JCM 18304</strain>
    </source>
</reference>
<feature type="domain" description="Hypervirulence associated protein TUDOR" evidence="2">
    <location>
        <begin position="68"/>
        <end position="126"/>
    </location>
</feature>
<feature type="region of interest" description="Disordered" evidence="1">
    <location>
        <begin position="24"/>
        <end position="89"/>
    </location>
</feature>
<name>A0ABP9RR71_9ACTN</name>
<evidence type="ECO:0000259" key="2">
    <source>
        <dbReference type="Pfam" id="PF11160"/>
    </source>
</evidence>
<accession>A0ABP9RR71</accession>
<feature type="compositionally biased region" description="Basic and acidic residues" evidence="1">
    <location>
        <begin position="63"/>
        <end position="79"/>
    </location>
</feature>
<evidence type="ECO:0000313" key="3">
    <source>
        <dbReference type="EMBL" id="GAA5183071.1"/>
    </source>
</evidence>
<feature type="region of interest" description="Disordered" evidence="1">
    <location>
        <begin position="105"/>
        <end position="130"/>
    </location>
</feature>